<reference evidence="4 5" key="1">
    <citation type="submission" date="2018-07" db="EMBL/GenBank/DDBJ databases">
        <title>Genomic Encyclopedia of Archaeal and Bacterial Type Strains, Phase II (KMG-II): from individual species to whole genera.</title>
        <authorList>
            <person name="Goeker M."/>
        </authorList>
    </citation>
    <scope>NUCLEOTIDE SEQUENCE [LARGE SCALE GENOMIC DNA]</scope>
    <source>
        <strain evidence="4 5">DSM 25795</strain>
    </source>
</reference>
<dbReference type="RefSeq" id="WP_115886962.1">
    <property type="nucleotide sequence ID" value="NZ_QRDQ01000007.1"/>
</dbReference>
<accession>A0A3D9G2U0</accession>
<gene>
    <name evidence="3" type="primary">ureD</name>
    <name evidence="4" type="ORF">BD847_0818</name>
</gene>
<comment type="function">
    <text evidence="3">Required for maturation of urease via the functional incorporation of the urease nickel metallocenter.</text>
</comment>
<dbReference type="GO" id="GO:0016151">
    <property type="term" value="F:nickel cation binding"/>
    <property type="evidence" value="ECO:0007669"/>
    <property type="project" value="UniProtKB-UniRule"/>
</dbReference>
<sequence>MVSTLKIEIEEREGESFLRDAYVTQPFRIMPVGQYKSDGASYLMIMSSSPGILSGDTYDIQVNVKENARLQLQSQSYQRLFNMEGSASQIMDVKMEKGTSFSYVPHPVVPHEDSTFKSHNKINIEDDCDLTISEIITCGRKHHGETFKYAHFQNLLEVYHHDRLILKDNVLLRPDIMPLSAMGLLEGFTHQGTLVYINTKGDDLEENIEFFFKELEELENVTFGISKLEANGFVIRILGNGGEQMFDFFRKVQDVLWEEKIAIQI</sequence>
<keyword evidence="3" id="KW-0996">Nickel insertion</keyword>
<comment type="subunit">
    <text evidence="3">UreD, UreF and UreG form a complex that acts as a GTP-hydrolysis-dependent molecular chaperone, activating the urease apoprotein by helping to assemble the nickel containing metallocenter of UreC. The UreE protein probably delivers the nickel.</text>
</comment>
<proteinExistence type="inferred from homology"/>
<dbReference type="PANTHER" id="PTHR33643">
    <property type="entry name" value="UREASE ACCESSORY PROTEIN D"/>
    <property type="match status" value="1"/>
</dbReference>
<evidence type="ECO:0000313" key="4">
    <source>
        <dbReference type="EMBL" id="RED26892.1"/>
    </source>
</evidence>
<comment type="similarity">
    <text evidence="1 3">Belongs to the UreD family.</text>
</comment>
<protein>
    <recommendedName>
        <fullName evidence="3">Urease accessory protein UreD</fullName>
    </recommendedName>
</protein>
<dbReference type="Proteomes" id="UP000257004">
    <property type="component" value="Unassembled WGS sequence"/>
</dbReference>
<name>A0A3D9G2U0_9FLAO</name>
<dbReference type="GO" id="GO:0005737">
    <property type="term" value="C:cytoplasm"/>
    <property type="evidence" value="ECO:0007669"/>
    <property type="project" value="UniProtKB-SubCell"/>
</dbReference>
<keyword evidence="2 3" id="KW-0143">Chaperone</keyword>
<comment type="caution">
    <text evidence="4">The sequence shown here is derived from an EMBL/GenBank/DDBJ whole genome shotgun (WGS) entry which is preliminary data.</text>
</comment>
<dbReference type="HAMAP" id="MF_01384">
    <property type="entry name" value="UreD"/>
    <property type="match status" value="1"/>
</dbReference>
<dbReference type="EMBL" id="QRDQ01000007">
    <property type="protein sequence ID" value="RED26892.1"/>
    <property type="molecule type" value="Genomic_DNA"/>
</dbReference>
<dbReference type="InterPro" id="IPR002669">
    <property type="entry name" value="UreD"/>
</dbReference>
<dbReference type="OrthoDB" id="9807968at2"/>
<keyword evidence="5" id="KW-1185">Reference proteome</keyword>
<evidence type="ECO:0000313" key="5">
    <source>
        <dbReference type="Proteomes" id="UP000257004"/>
    </source>
</evidence>
<dbReference type="PANTHER" id="PTHR33643:SF1">
    <property type="entry name" value="UREASE ACCESSORY PROTEIN D"/>
    <property type="match status" value="1"/>
</dbReference>
<evidence type="ECO:0000256" key="2">
    <source>
        <dbReference type="ARBA" id="ARBA00023186"/>
    </source>
</evidence>
<dbReference type="AlphaFoldDB" id="A0A3D9G2U0"/>
<keyword evidence="3" id="KW-0963">Cytoplasm</keyword>
<comment type="subcellular location">
    <subcellularLocation>
        <location evidence="3">Cytoplasm</location>
    </subcellularLocation>
</comment>
<dbReference type="Pfam" id="PF01774">
    <property type="entry name" value="UreD"/>
    <property type="match status" value="1"/>
</dbReference>
<organism evidence="4 5">
    <name type="scientific">Flavobacterium cutihirudinis</name>
    <dbReference type="NCBI Taxonomy" id="1265740"/>
    <lineage>
        <taxon>Bacteria</taxon>
        <taxon>Pseudomonadati</taxon>
        <taxon>Bacteroidota</taxon>
        <taxon>Flavobacteriia</taxon>
        <taxon>Flavobacteriales</taxon>
        <taxon>Flavobacteriaceae</taxon>
        <taxon>Flavobacterium</taxon>
    </lineage>
</organism>
<evidence type="ECO:0000256" key="1">
    <source>
        <dbReference type="ARBA" id="ARBA00007177"/>
    </source>
</evidence>
<evidence type="ECO:0000256" key="3">
    <source>
        <dbReference type="HAMAP-Rule" id="MF_01384"/>
    </source>
</evidence>